<dbReference type="InterPro" id="IPR050121">
    <property type="entry name" value="Cytochrome_P450_monoxygenase"/>
</dbReference>
<dbReference type="Proteomes" id="UP000193642">
    <property type="component" value="Unassembled WGS sequence"/>
</dbReference>
<dbReference type="Pfam" id="PF00067">
    <property type="entry name" value="p450"/>
    <property type="match status" value="1"/>
</dbReference>
<dbReference type="GO" id="GO:0016705">
    <property type="term" value="F:oxidoreductase activity, acting on paired donors, with incorporation or reduction of molecular oxygen"/>
    <property type="evidence" value="ECO:0007669"/>
    <property type="project" value="InterPro"/>
</dbReference>
<dbReference type="STRING" id="329046.A0A1Y2BVJ8"/>
<organism evidence="7 8">
    <name type="scientific">Rhizoclosmatium globosum</name>
    <dbReference type="NCBI Taxonomy" id="329046"/>
    <lineage>
        <taxon>Eukaryota</taxon>
        <taxon>Fungi</taxon>
        <taxon>Fungi incertae sedis</taxon>
        <taxon>Chytridiomycota</taxon>
        <taxon>Chytridiomycota incertae sedis</taxon>
        <taxon>Chytridiomycetes</taxon>
        <taxon>Chytridiales</taxon>
        <taxon>Chytriomycetaceae</taxon>
        <taxon>Rhizoclosmatium</taxon>
    </lineage>
</organism>
<dbReference type="InterPro" id="IPR002401">
    <property type="entry name" value="Cyt_P450_E_grp-I"/>
</dbReference>
<evidence type="ECO:0000256" key="2">
    <source>
        <dbReference type="ARBA" id="ARBA00010617"/>
    </source>
</evidence>
<dbReference type="GO" id="GO:0004497">
    <property type="term" value="F:monooxygenase activity"/>
    <property type="evidence" value="ECO:0007669"/>
    <property type="project" value="UniProtKB-KW"/>
</dbReference>
<name>A0A1Y2BVJ8_9FUNG</name>
<evidence type="ECO:0000313" key="7">
    <source>
        <dbReference type="EMBL" id="ORY38808.1"/>
    </source>
</evidence>
<evidence type="ECO:0000256" key="6">
    <source>
        <dbReference type="RuleBase" id="RU000461"/>
    </source>
</evidence>
<dbReference type="GO" id="GO:0020037">
    <property type="term" value="F:heme binding"/>
    <property type="evidence" value="ECO:0007669"/>
    <property type="project" value="InterPro"/>
</dbReference>
<keyword evidence="6" id="KW-0503">Monooxygenase</keyword>
<gene>
    <name evidence="7" type="ORF">BCR33DRAFT_720483</name>
</gene>
<dbReference type="CDD" id="cd00302">
    <property type="entry name" value="cytochrome_P450"/>
    <property type="match status" value="1"/>
</dbReference>
<keyword evidence="4 5" id="KW-0408">Iron</keyword>
<proteinExistence type="inferred from homology"/>
<evidence type="ECO:0000256" key="4">
    <source>
        <dbReference type="ARBA" id="ARBA00023004"/>
    </source>
</evidence>
<evidence type="ECO:0000256" key="3">
    <source>
        <dbReference type="ARBA" id="ARBA00022723"/>
    </source>
</evidence>
<evidence type="ECO:0000256" key="1">
    <source>
        <dbReference type="ARBA" id="ARBA00001971"/>
    </source>
</evidence>
<keyword evidence="8" id="KW-1185">Reference proteome</keyword>
<comment type="caution">
    <text evidence="7">The sequence shown here is derived from an EMBL/GenBank/DDBJ whole genome shotgun (WGS) entry which is preliminary data.</text>
</comment>
<dbReference type="PANTHER" id="PTHR24305">
    <property type="entry name" value="CYTOCHROME P450"/>
    <property type="match status" value="1"/>
</dbReference>
<dbReference type="GO" id="GO:0005506">
    <property type="term" value="F:iron ion binding"/>
    <property type="evidence" value="ECO:0007669"/>
    <property type="project" value="InterPro"/>
</dbReference>
<dbReference type="PROSITE" id="PS00086">
    <property type="entry name" value="CYTOCHROME_P450"/>
    <property type="match status" value="1"/>
</dbReference>
<dbReference type="PRINTS" id="PR00463">
    <property type="entry name" value="EP450I"/>
</dbReference>
<keyword evidence="3 5" id="KW-0479">Metal-binding</keyword>
<evidence type="ECO:0000313" key="8">
    <source>
        <dbReference type="Proteomes" id="UP000193642"/>
    </source>
</evidence>
<feature type="binding site" description="axial binding residue" evidence="5">
    <location>
        <position position="458"/>
    </location>
    <ligand>
        <name>heme</name>
        <dbReference type="ChEBI" id="CHEBI:30413"/>
    </ligand>
    <ligandPart>
        <name>Fe</name>
        <dbReference type="ChEBI" id="CHEBI:18248"/>
    </ligandPart>
</feature>
<dbReference type="InterPro" id="IPR036396">
    <property type="entry name" value="Cyt_P450_sf"/>
</dbReference>
<dbReference type="PANTHER" id="PTHR24305:SF166">
    <property type="entry name" value="CYTOCHROME P450 12A4, MITOCHONDRIAL-RELATED"/>
    <property type="match status" value="1"/>
</dbReference>
<dbReference type="OrthoDB" id="1470350at2759"/>
<dbReference type="InterPro" id="IPR001128">
    <property type="entry name" value="Cyt_P450"/>
</dbReference>
<dbReference type="AlphaFoldDB" id="A0A1Y2BVJ8"/>
<dbReference type="EMBL" id="MCGO01000042">
    <property type="protein sequence ID" value="ORY38808.1"/>
    <property type="molecule type" value="Genomic_DNA"/>
</dbReference>
<dbReference type="PRINTS" id="PR00385">
    <property type="entry name" value="P450"/>
</dbReference>
<keyword evidence="5 6" id="KW-0349">Heme</keyword>
<sequence length="522" mass="59184">MEVTSPQVFGGVSVAVIAAAALFTLSSKSGNSKRPPSLPNWPLIGHLPYFAKHLFNGTFYVYLRQVQLKLGHITTNNLVGKIEYHVSDPDTCKRIATSPEFVRTDFLLRPNQDVFGFALFGMENGPLWKKHRKAIVSGMGPQFVRKAYTVTVELMDDMIRMFNAHIDSSPSKSYELNIREYLSLITLDVITRVAFSHDMNCLQTYDDDRRLRKEESASGNGNLRKNIDEVSRVGVTRLLIPSFLWWFFKVTKRHIAPQNKFFDDMIMGFLGPRRKAVEEGTDGEEGINDLLTVLLGRGDDGEMLFSDKEIRDECLAIMFAGHDTTSNTITNVFLQLCKNPHALAAMRTEIDDLTSPNDETCPAFNDLTKFVYVDYVIKETQRTMPIIMGIDREVAADEIEVLGYKFKKGDYFMANNRAILLDPEIWGPDSEEFKPERWINHQVVDGTFYPFSAGPHACPGMKMALMEAKVVLIQLVRFFDFELVDGQKLELVDGVVNHLPEGLKLRVTKRGSEKSREWVTAV</sequence>
<evidence type="ECO:0000256" key="5">
    <source>
        <dbReference type="PIRSR" id="PIRSR602401-1"/>
    </source>
</evidence>
<dbReference type="SUPFAM" id="SSF48264">
    <property type="entry name" value="Cytochrome P450"/>
    <property type="match status" value="1"/>
</dbReference>
<accession>A0A1Y2BVJ8</accession>
<protein>
    <submittedName>
        <fullName evidence="7">Cytochrome P450</fullName>
    </submittedName>
</protein>
<reference evidence="7 8" key="1">
    <citation type="submission" date="2016-07" db="EMBL/GenBank/DDBJ databases">
        <title>Pervasive Adenine N6-methylation of Active Genes in Fungi.</title>
        <authorList>
            <consortium name="DOE Joint Genome Institute"/>
            <person name="Mondo S.J."/>
            <person name="Dannebaum R.O."/>
            <person name="Kuo R.C."/>
            <person name="Labutti K."/>
            <person name="Haridas S."/>
            <person name="Kuo A."/>
            <person name="Salamov A."/>
            <person name="Ahrendt S.R."/>
            <person name="Lipzen A."/>
            <person name="Sullivan W."/>
            <person name="Andreopoulos W.B."/>
            <person name="Clum A."/>
            <person name="Lindquist E."/>
            <person name="Daum C."/>
            <person name="Ramamoorthy G.K."/>
            <person name="Gryganskyi A."/>
            <person name="Culley D."/>
            <person name="Magnuson J.K."/>
            <person name="James T.Y."/>
            <person name="O'Malley M.A."/>
            <person name="Stajich J.E."/>
            <person name="Spatafora J.W."/>
            <person name="Visel A."/>
            <person name="Grigoriev I.V."/>
        </authorList>
    </citation>
    <scope>NUCLEOTIDE SEQUENCE [LARGE SCALE GENOMIC DNA]</scope>
    <source>
        <strain evidence="7 8">JEL800</strain>
    </source>
</reference>
<comment type="cofactor">
    <cofactor evidence="1 5">
        <name>heme</name>
        <dbReference type="ChEBI" id="CHEBI:30413"/>
    </cofactor>
</comment>
<dbReference type="Gene3D" id="1.10.630.10">
    <property type="entry name" value="Cytochrome P450"/>
    <property type="match status" value="1"/>
</dbReference>
<comment type="similarity">
    <text evidence="2 6">Belongs to the cytochrome P450 family.</text>
</comment>
<dbReference type="InterPro" id="IPR017972">
    <property type="entry name" value="Cyt_P450_CS"/>
</dbReference>
<keyword evidence="6" id="KW-0560">Oxidoreductase</keyword>